<gene>
    <name evidence="6" type="ORF">WSI_00750</name>
</gene>
<dbReference type="PRINTS" id="PR00039">
    <property type="entry name" value="HTHLYSR"/>
</dbReference>
<evidence type="ECO:0000256" key="2">
    <source>
        <dbReference type="ARBA" id="ARBA00023015"/>
    </source>
</evidence>
<dbReference type="SUPFAM" id="SSF46785">
    <property type="entry name" value="Winged helix' DNA-binding domain"/>
    <property type="match status" value="1"/>
</dbReference>
<dbReference type="InterPro" id="IPR058163">
    <property type="entry name" value="LysR-type_TF_proteobact-type"/>
</dbReference>
<keyword evidence="7" id="KW-1185">Reference proteome</keyword>
<dbReference type="RefSeq" id="WP_012778501.1">
    <property type="nucleotide sequence ID" value="NC_020549.1"/>
</dbReference>
<evidence type="ECO:0000256" key="4">
    <source>
        <dbReference type="ARBA" id="ARBA00023163"/>
    </source>
</evidence>
<evidence type="ECO:0000256" key="3">
    <source>
        <dbReference type="ARBA" id="ARBA00023125"/>
    </source>
</evidence>
<evidence type="ECO:0000313" key="6">
    <source>
        <dbReference type="EMBL" id="AGH16522.1"/>
    </source>
</evidence>
<dbReference type="EMBL" id="CP004005">
    <property type="protein sequence ID" value="AGH16522.1"/>
    <property type="molecule type" value="Genomic_DNA"/>
</dbReference>
<sequence>MSFDWDKLRVFYVVARSGSFTHAAEQLHLSQSSISRQISGLETEVGIKLFYRHARGLTLTEQGSKLHRVTSEVYHKLETTQIELQESSVKPSGKLRIATTIDLGQNLLQGNLKEFLLLYPDIQIQLILDNKDIDISMDYADCAIRLRKPIQSSSLIQRKLVTIHMHAYAAPHYLKNCREPLSIQELDKHNLITFGDLIPKCMEDFNWLATVDRPIGEPRISCLQVNSYLSIMQYCVLGSGIALLPDYIVKDNPNLVRIMEDVITPSFTVYFCYPEALKNTGKLKAFRNFIFLKARDWKF</sequence>
<dbReference type="InterPro" id="IPR000847">
    <property type="entry name" value="LysR_HTH_N"/>
</dbReference>
<dbReference type="Gene3D" id="1.10.10.10">
    <property type="entry name" value="Winged helix-like DNA-binding domain superfamily/Winged helix DNA-binding domain"/>
    <property type="match status" value="1"/>
</dbReference>
<feature type="domain" description="HTH lysR-type" evidence="5">
    <location>
        <begin position="3"/>
        <end position="60"/>
    </location>
</feature>
<dbReference type="CDD" id="cd08422">
    <property type="entry name" value="PBP2_CrgA_like"/>
    <property type="match status" value="1"/>
</dbReference>
<keyword evidence="2" id="KW-0805">Transcription regulation</keyword>
<keyword evidence="4" id="KW-0804">Transcription</keyword>
<protein>
    <submittedName>
        <fullName evidence="6">Transcription regulator protein</fullName>
    </submittedName>
</protein>
<evidence type="ECO:0000259" key="5">
    <source>
        <dbReference type="PROSITE" id="PS50931"/>
    </source>
</evidence>
<dbReference type="Pfam" id="PF03466">
    <property type="entry name" value="LysR_substrate"/>
    <property type="match status" value="1"/>
</dbReference>
<dbReference type="Pfam" id="PF00126">
    <property type="entry name" value="HTH_1"/>
    <property type="match status" value="1"/>
</dbReference>
<evidence type="ECO:0000256" key="1">
    <source>
        <dbReference type="ARBA" id="ARBA00009437"/>
    </source>
</evidence>
<keyword evidence="3" id="KW-0238">DNA-binding</keyword>
<dbReference type="PANTHER" id="PTHR30537">
    <property type="entry name" value="HTH-TYPE TRANSCRIPTIONAL REGULATOR"/>
    <property type="match status" value="1"/>
</dbReference>
<dbReference type="Gene3D" id="3.40.190.290">
    <property type="match status" value="1"/>
</dbReference>
<dbReference type="InterPro" id="IPR036390">
    <property type="entry name" value="WH_DNA-bd_sf"/>
</dbReference>
<organism evidence="6 7">
    <name type="scientific">Candidatus Liberibacter asiaticus str. gxpsy</name>
    <dbReference type="NCBI Taxonomy" id="1174529"/>
    <lineage>
        <taxon>Bacteria</taxon>
        <taxon>Pseudomonadati</taxon>
        <taxon>Pseudomonadota</taxon>
        <taxon>Alphaproteobacteria</taxon>
        <taxon>Hyphomicrobiales</taxon>
        <taxon>Rhizobiaceae</taxon>
        <taxon>Liberibacter</taxon>
    </lineage>
</organism>
<comment type="similarity">
    <text evidence="1">Belongs to the LysR transcriptional regulatory family.</text>
</comment>
<name>A0ABM5NFC0_LIBAS</name>
<dbReference type="SUPFAM" id="SSF53850">
    <property type="entry name" value="Periplasmic binding protein-like II"/>
    <property type="match status" value="1"/>
</dbReference>
<dbReference type="PANTHER" id="PTHR30537:SF20">
    <property type="entry name" value="TRANSCRIPTIONAL REGULATORY PROTEIN"/>
    <property type="match status" value="1"/>
</dbReference>
<dbReference type="Proteomes" id="UP000011820">
    <property type="component" value="Chromosome"/>
</dbReference>
<dbReference type="PROSITE" id="PS50931">
    <property type="entry name" value="HTH_LYSR"/>
    <property type="match status" value="1"/>
</dbReference>
<proteinExistence type="inferred from homology"/>
<dbReference type="InterPro" id="IPR005119">
    <property type="entry name" value="LysR_subst-bd"/>
</dbReference>
<evidence type="ECO:0000313" key="7">
    <source>
        <dbReference type="Proteomes" id="UP000011820"/>
    </source>
</evidence>
<accession>A0ABM5NFC0</accession>
<reference evidence="6 7" key="1">
    <citation type="journal article" date="2013" name="Genome Announc.">
        <title>Complete Genome Sequence of a Chinese Strain of 'Candidatus Liberibacter asiaticus'.</title>
        <authorList>
            <person name="Lin H."/>
            <person name="Han C.S."/>
            <person name="Liu B."/>
            <person name="Lou B."/>
            <person name="Bai X."/>
            <person name="Deng C."/>
            <person name="Civerolo E.L."/>
            <person name="Gupta G."/>
        </authorList>
    </citation>
    <scope>NUCLEOTIDE SEQUENCE [LARGE SCALE GENOMIC DNA]</scope>
    <source>
        <strain evidence="7">gxpsy</strain>
    </source>
</reference>
<dbReference type="InterPro" id="IPR036388">
    <property type="entry name" value="WH-like_DNA-bd_sf"/>
</dbReference>